<accession>A0AAN8HJ51</accession>
<name>A0AAN8HJ51_CHAGU</name>
<protein>
    <submittedName>
        <fullName evidence="1">Uncharacterized protein</fullName>
    </submittedName>
</protein>
<organism evidence="1 2">
    <name type="scientific">Champsocephalus gunnari</name>
    <name type="common">Mackerel icefish</name>
    <dbReference type="NCBI Taxonomy" id="52237"/>
    <lineage>
        <taxon>Eukaryota</taxon>
        <taxon>Metazoa</taxon>
        <taxon>Chordata</taxon>
        <taxon>Craniata</taxon>
        <taxon>Vertebrata</taxon>
        <taxon>Euteleostomi</taxon>
        <taxon>Actinopterygii</taxon>
        <taxon>Neopterygii</taxon>
        <taxon>Teleostei</taxon>
        <taxon>Neoteleostei</taxon>
        <taxon>Acanthomorphata</taxon>
        <taxon>Eupercaria</taxon>
        <taxon>Perciformes</taxon>
        <taxon>Notothenioidei</taxon>
        <taxon>Channichthyidae</taxon>
        <taxon>Champsocephalus</taxon>
    </lineage>
</organism>
<dbReference type="Proteomes" id="UP001331515">
    <property type="component" value="Unassembled WGS sequence"/>
</dbReference>
<dbReference type="EMBL" id="JAURVH010001525">
    <property type="protein sequence ID" value="KAK5918274.1"/>
    <property type="molecule type" value="Genomic_DNA"/>
</dbReference>
<sequence length="85" mass="9025">MAFGARAASLDLRLLLLRAFWRLRGPPKARRVPENGSWTGAGTREEAEADSRLSLLSELAAVCTIVRLHADAGILNGAAGALCPQ</sequence>
<keyword evidence="2" id="KW-1185">Reference proteome</keyword>
<evidence type="ECO:0000313" key="2">
    <source>
        <dbReference type="Proteomes" id="UP001331515"/>
    </source>
</evidence>
<reference evidence="1 2" key="1">
    <citation type="journal article" date="2023" name="Mol. Biol. Evol.">
        <title>Genomics of Secondarily Temperate Adaptation in the Only Non-Antarctic Icefish.</title>
        <authorList>
            <person name="Rivera-Colon A.G."/>
            <person name="Rayamajhi N."/>
            <person name="Minhas B.F."/>
            <person name="Madrigal G."/>
            <person name="Bilyk K.T."/>
            <person name="Yoon V."/>
            <person name="Hune M."/>
            <person name="Gregory S."/>
            <person name="Cheng C.H.C."/>
            <person name="Catchen J.M."/>
        </authorList>
    </citation>
    <scope>NUCLEOTIDE SEQUENCE [LARGE SCALE GENOMIC DNA]</scope>
    <source>
        <tissue evidence="1">White muscle</tissue>
    </source>
</reference>
<gene>
    <name evidence="1" type="ORF">CgunFtcFv8_003052</name>
</gene>
<proteinExistence type="predicted"/>
<evidence type="ECO:0000313" key="1">
    <source>
        <dbReference type="EMBL" id="KAK5918274.1"/>
    </source>
</evidence>
<comment type="caution">
    <text evidence="1">The sequence shown here is derived from an EMBL/GenBank/DDBJ whole genome shotgun (WGS) entry which is preliminary data.</text>
</comment>
<dbReference type="AlphaFoldDB" id="A0AAN8HJ51"/>